<accession>A0ABX0JWB0</accession>
<proteinExistence type="predicted"/>
<dbReference type="EMBL" id="WOSY01000002">
    <property type="protein sequence ID" value="NHN87677.1"/>
    <property type="molecule type" value="Genomic_DNA"/>
</dbReference>
<sequence>MAIVLLLKRKSDHIPLRMVRQNDFIDGVWVAEGWDWFRLIPVIYCNINPT</sequence>
<gene>
    <name evidence="1" type="ORF">GOB81_03395</name>
</gene>
<name>A0ABX0JWB0_9PROT</name>
<protein>
    <submittedName>
        <fullName evidence="1">Uncharacterized protein</fullName>
    </submittedName>
</protein>
<keyword evidence="2" id="KW-1185">Reference proteome</keyword>
<comment type="caution">
    <text evidence="1">The sequence shown here is derived from an EMBL/GenBank/DDBJ whole genome shotgun (WGS) entry which is preliminary data.</text>
</comment>
<evidence type="ECO:0000313" key="1">
    <source>
        <dbReference type="EMBL" id="NHN87677.1"/>
    </source>
</evidence>
<evidence type="ECO:0000313" key="2">
    <source>
        <dbReference type="Proteomes" id="UP000631653"/>
    </source>
</evidence>
<organism evidence="1 2">
    <name type="scientific">Acetobacter conturbans</name>
    <dbReference type="NCBI Taxonomy" id="1737472"/>
    <lineage>
        <taxon>Bacteria</taxon>
        <taxon>Pseudomonadati</taxon>
        <taxon>Pseudomonadota</taxon>
        <taxon>Alphaproteobacteria</taxon>
        <taxon>Acetobacterales</taxon>
        <taxon>Acetobacteraceae</taxon>
        <taxon>Acetobacter</taxon>
    </lineage>
</organism>
<dbReference type="RefSeq" id="WP_173568948.1">
    <property type="nucleotide sequence ID" value="NZ_WOSY01000002.1"/>
</dbReference>
<reference evidence="1 2" key="1">
    <citation type="journal article" date="2020" name="Int. J. Syst. Evol. Microbiol.">
        <title>Novel acetic acid bacteria from cider fermentations: Acetobacter conturbans sp. nov. and Acetobacter fallax sp. nov.</title>
        <authorList>
            <person name="Sombolestani A.S."/>
            <person name="Cleenwerck I."/>
            <person name="Cnockaert M."/>
            <person name="Borremans W."/>
            <person name="Wieme A.D."/>
            <person name="De Vuyst L."/>
            <person name="Vandamme P."/>
        </authorList>
    </citation>
    <scope>NUCLEOTIDE SEQUENCE [LARGE SCALE GENOMIC DNA]</scope>
    <source>
        <strain evidence="1 2">LMG 1627</strain>
    </source>
</reference>
<dbReference type="Proteomes" id="UP000631653">
    <property type="component" value="Unassembled WGS sequence"/>
</dbReference>